<evidence type="ECO:0000313" key="2">
    <source>
        <dbReference type="EMBL" id="JAW15756.1"/>
    </source>
</evidence>
<proteinExistence type="predicted"/>
<keyword evidence="1" id="KW-0472">Membrane</keyword>
<dbReference type="EMBL" id="GFTR01000670">
    <property type="protein sequence ID" value="JAW15756.1"/>
    <property type="molecule type" value="Transcribed_RNA"/>
</dbReference>
<accession>A0A224XTA0</accession>
<protein>
    <submittedName>
        <fullName evidence="2">Uncharacterized protein</fullName>
    </submittedName>
</protein>
<name>A0A224XTA0_9HEMI</name>
<reference evidence="2" key="1">
    <citation type="journal article" date="2018" name="PLoS Negl. Trop. Dis.">
        <title>An insight into the salivary gland and fat body transcriptome of Panstrongylus lignarius (Hemiptera: Heteroptera), the main vector of Chagas disease in Peru.</title>
        <authorList>
            <person name="Nevoa J.C."/>
            <person name="Mendes M.T."/>
            <person name="da Silva M.V."/>
            <person name="Soares S.C."/>
            <person name="Oliveira C.J.F."/>
            <person name="Ribeiro J.M.C."/>
        </authorList>
    </citation>
    <scope>NUCLEOTIDE SEQUENCE</scope>
</reference>
<keyword evidence="1" id="KW-0812">Transmembrane</keyword>
<evidence type="ECO:0000256" key="1">
    <source>
        <dbReference type="SAM" id="Phobius"/>
    </source>
</evidence>
<sequence length="76" mass="8166">MDCWHASVISVIVAVTTASAPTFPSAATFSTCAAPHVITSLKTSSFSLSKFQLLSVMLFLALSTFIFSTISNVIYW</sequence>
<dbReference type="AlphaFoldDB" id="A0A224XTA0"/>
<feature type="transmembrane region" description="Helical" evidence="1">
    <location>
        <begin position="51"/>
        <end position="75"/>
    </location>
</feature>
<keyword evidence="1" id="KW-1133">Transmembrane helix</keyword>
<organism evidence="2">
    <name type="scientific">Panstrongylus lignarius</name>
    <dbReference type="NCBI Taxonomy" id="156445"/>
    <lineage>
        <taxon>Eukaryota</taxon>
        <taxon>Metazoa</taxon>
        <taxon>Ecdysozoa</taxon>
        <taxon>Arthropoda</taxon>
        <taxon>Hexapoda</taxon>
        <taxon>Insecta</taxon>
        <taxon>Pterygota</taxon>
        <taxon>Neoptera</taxon>
        <taxon>Paraneoptera</taxon>
        <taxon>Hemiptera</taxon>
        <taxon>Heteroptera</taxon>
        <taxon>Panheteroptera</taxon>
        <taxon>Cimicomorpha</taxon>
        <taxon>Reduviidae</taxon>
        <taxon>Triatominae</taxon>
        <taxon>Panstrongylus</taxon>
    </lineage>
</organism>